<dbReference type="InterPro" id="IPR000917">
    <property type="entry name" value="Sulfatase_N"/>
</dbReference>
<dbReference type="PANTHER" id="PTHR47371:SF3">
    <property type="entry name" value="PHOSPHOGLYCEROL TRANSFERASE I"/>
    <property type="match status" value="1"/>
</dbReference>
<evidence type="ECO:0000313" key="4">
    <source>
        <dbReference type="Proteomes" id="UP000813068"/>
    </source>
</evidence>
<keyword evidence="1" id="KW-0472">Membrane</keyword>
<name>A0ABS6MZY2_9GAMM</name>
<sequence>MPLLRSAPLRYLLLVLTCWLALFALTRSVLLIGHWSEAALALSDLPALFLTGLAYDLGFLAYAAMPLGLYLLLCPAGLWRRRGHRVWLHALLAVSLFAMLFSALSEWLFWDEFGVRFNFIAVDYLVYSEEVIHNILESYPVFRLLGAIAVLAIGLTLALRPLVRRALDAELPPLRQRLAGFALLAAGCGLGFALLDQQHPRGLGGNAYQHELASNGPYQFFAAFRNNELDYQQFYPTLEMSKVAGILRQELQEPNARFNDGEPLNIRRQIDNPGPPAKLNVVLVTIESLSAKYLGSFGDSRGLTPNLDRLRQESLFFNNVYATGTRTDRGLEAITLSVPPTPGRSIVKRIGRESGYASLGQQLAVQGYDSVFVYGGRGYFDNMNAFFGGNGYRIVDQSSVPEQDIHFANAWGMADEDLYAQAMKVADADHAAGKPFLLQLMTTSNHRPYTYPDGRIDIASGDGREGAVKYTDWAIGDFLAKARQKPWFDDTVFVFVADHCAGSAGMEDLPVDNYHIPLFVYAPKWIQAREDGQLASQIDLAPTLLGLLGADYESTFFGRDLLQPHSNPPRVLIGNYQHLGLFDGQNLAILSPNRLMRRHDDALGASREHTANRDDALIDRDIAYYQSASYAFSHGLLTWRGKLPAGTTLGLAAETTN</sequence>
<reference evidence="3 4" key="1">
    <citation type="submission" date="2021-06" db="EMBL/GenBank/DDBJ databases">
        <title>Differences between aerobic and microaerobic xylene degrading microbial communities.</title>
        <authorList>
            <person name="Banerjee S."/>
            <person name="Tancsics A."/>
        </authorList>
    </citation>
    <scope>NUCLEOTIDE SEQUENCE [LARGE SCALE GENOMIC DNA]</scope>
    <source>
        <strain evidence="3 4">MAP12</strain>
    </source>
</reference>
<dbReference type="InterPro" id="IPR050448">
    <property type="entry name" value="OpgB/LTA_synthase_biosynth"/>
</dbReference>
<keyword evidence="1" id="KW-0812">Transmembrane</keyword>
<organism evidence="3 4">
    <name type="scientific">Geopseudomonas aromaticivorans</name>
    <dbReference type="NCBI Taxonomy" id="2849492"/>
    <lineage>
        <taxon>Bacteria</taxon>
        <taxon>Pseudomonadati</taxon>
        <taxon>Pseudomonadota</taxon>
        <taxon>Gammaproteobacteria</taxon>
        <taxon>Pseudomonadales</taxon>
        <taxon>Pseudomonadaceae</taxon>
        <taxon>Geopseudomonas</taxon>
    </lineage>
</organism>
<gene>
    <name evidence="3" type="ORF">KRX52_16480</name>
</gene>
<dbReference type="PIRSF" id="PIRSF005091">
    <property type="entry name" value="Mmb_sulf_HI1246"/>
    <property type="match status" value="1"/>
</dbReference>
<keyword evidence="4" id="KW-1185">Reference proteome</keyword>
<dbReference type="CDD" id="cd16015">
    <property type="entry name" value="LTA_synthase"/>
    <property type="match status" value="1"/>
</dbReference>
<feature type="domain" description="Sulfatase N-terminal" evidence="2">
    <location>
        <begin position="280"/>
        <end position="550"/>
    </location>
</feature>
<evidence type="ECO:0000256" key="1">
    <source>
        <dbReference type="SAM" id="Phobius"/>
    </source>
</evidence>
<comment type="caution">
    <text evidence="3">The sequence shown here is derived from an EMBL/GenBank/DDBJ whole genome shotgun (WGS) entry which is preliminary data.</text>
</comment>
<feature type="transmembrane region" description="Helical" evidence="1">
    <location>
        <begin position="141"/>
        <end position="158"/>
    </location>
</feature>
<proteinExistence type="predicted"/>
<evidence type="ECO:0000313" key="3">
    <source>
        <dbReference type="EMBL" id="MBV2134378.1"/>
    </source>
</evidence>
<protein>
    <submittedName>
        <fullName evidence="3">LTA synthase family protein</fullName>
    </submittedName>
</protein>
<dbReference type="Proteomes" id="UP000813068">
    <property type="component" value="Unassembled WGS sequence"/>
</dbReference>
<dbReference type="Pfam" id="PF00884">
    <property type="entry name" value="Sulfatase"/>
    <property type="match status" value="1"/>
</dbReference>
<feature type="transmembrane region" description="Helical" evidence="1">
    <location>
        <begin position="178"/>
        <end position="195"/>
    </location>
</feature>
<dbReference type="RefSeq" id="WP_217682819.1">
    <property type="nucleotide sequence ID" value="NZ_JAHRGL010000057.1"/>
</dbReference>
<dbReference type="InterPro" id="IPR012160">
    <property type="entry name" value="LtaS-like"/>
</dbReference>
<keyword evidence="1" id="KW-1133">Transmembrane helix</keyword>
<feature type="transmembrane region" description="Helical" evidence="1">
    <location>
        <begin position="86"/>
        <end position="110"/>
    </location>
</feature>
<evidence type="ECO:0000259" key="2">
    <source>
        <dbReference type="Pfam" id="PF00884"/>
    </source>
</evidence>
<feature type="transmembrane region" description="Helical" evidence="1">
    <location>
        <begin position="59"/>
        <end position="79"/>
    </location>
</feature>
<accession>A0ABS6MZY2</accession>
<dbReference type="PANTHER" id="PTHR47371">
    <property type="entry name" value="LIPOTEICHOIC ACID SYNTHASE"/>
    <property type="match status" value="1"/>
</dbReference>
<dbReference type="EMBL" id="JAHRGL010000057">
    <property type="protein sequence ID" value="MBV2134378.1"/>
    <property type="molecule type" value="Genomic_DNA"/>
</dbReference>